<dbReference type="InterPro" id="IPR014292">
    <property type="entry name" value="Acyl_transf_WS/DGAT"/>
</dbReference>
<dbReference type="PANTHER" id="PTHR31650">
    <property type="entry name" value="O-ACYLTRANSFERASE (WSD1-LIKE) FAMILY PROTEIN"/>
    <property type="match status" value="1"/>
</dbReference>
<dbReference type="EMBL" id="CAEZYQ010000040">
    <property type="protein sequence ID" value="CAB4767819.1"/>
    <property type="molecule type" value="Genomic_DNA"/>
</dbReference>
<name>A0A6J6V9E8_9ZZZZ</name>
<proteinExistence type="predicted"/>
<dbReference type="InterPro" id="IPR004255">
    <property type="entry name" value="O-acyltransferase_WSD1_N"/>
</dbReference>
<dbReference type="Gene3D" id="3.30.559.30">
    <property type="entry name" value="Nonribosomal peptide synthetase, condensation domain"/>
    <property type="match status" value="1"/>
</dbReference>
<dbReference type="InterPro" id="IPR009721">
    <property type="entry name" value="O-acyltransferase_WSD1_C"/>
</dbReference>
<comment type="pathway">
    <text evidence="1">Glycerolipid metabolism; triacylglycerol biosynthesis.</text>
</comment>
<evidence type="ECO:0000256" key="8">
    <source>
        <dbReference type="ARBA" id="ARBA00048109"/>
    </source>
</evidence>
<evidence type="ECO:0000256" key="7">
    <source>
        <dbReference type="ARBA" id="ARBA00023315"/>
    </source>
</evidence>
<dbReference type="UniPathway" id="UPA00282"/>
<dbReference type="GO" id="GO:0071731">
    <property type="term" value="P:response to nitric oxide"/>
    <property type="evidence" value="ECO:0007669"/>
    <property type="project" value="TreeGrafter"/>
</dbReference>
<keyword evidence="6" id="KW-0443">Lipid metabolism</keyword>
<comment type="pathway">
    <text evidence="2">Lipid metabolism.</text>
</comment>
<dbReference type="GO" id="GO:0004144">
    <property type="term" value="F:diacylglycerol O-acyltransferase activity"/>
    <property type="evidence" value="ECO:0007669"/>
    <property type="project" value="UniProtKB-EC"/>
</dbReference>
<evidence type="ECO:0000256" key="3">
    <source>
        <dbReference type="ARBA" id="ARBA00013244"/>
    </source>
</evidence>
<dbReference type="GO" id="GO:0051701">
    <property type="term" value="P:biological process involved in interaction with host"/>
    <property type="evidence" value="ECO:0007669"/>
    <property type="project" value="TreeGrafter"/>
</dbReference>
<dbReference type="NCBIfam" id="TIGR02946">
    <property type="entry name" value="acyl_WS_DGAT"/>
    <property type="match status" value="1"/>
</dbReference>
<comment type="catalytic activity">
    <reaction evidence="8">
        <text>an acyl-CoA + a 1,2-diacyl-sn-glycerol = a triacyl-sn-glycerol + CoA</text>
        <dbReference type="Rhea" id="RHEA:10868"/>
        <dbReference type="ChEBI" id="CHEBI:17815"/>
        <dbReference type="ChEBI" id="CHEBI:57287"/>
        <dbReference type="ChEBI" id="CHEBI:58342"/>
        <dbReference type="ChEBI" id="CHEBI:64615"/>
        <dbReference type="EC" id="2.3.1.20"/>
    </reaction>
</comment>
<protein>
    <recommendedName>
        <fullName evidence="3">diacylglycerol O-acyltransferase</fullName>
        <ecNumber evidence="3">2.3.1.20</ecNumber>
    </recommendedName>
</protein>
<dbReference type="InterPro" id="IPR045034">
    <property type="entry name" value="O-acyltransferase_WSD1-like"/>
</dbReference>
<evidence type="ECO:0000256" key="5">
    <source>
        <dbReference type="ARBA" id="ARBA00022679"/>
    </source>
</evidence>
<feature type="domain" description="O-acyltransferase WSD1 C-terminal" evidence="10">
    <location>
        <begin position="307"/>
        <end position="457"/>
    </location>
</feature>
<dbReference type="PANTHER" id="PTHR31650:SF1">
    <property type="entry name" value="WAX ESTER SYNTHASE_DIACYLGLYCEROL ACYLTRANSFERASE 4-RELATED"/>
    <property type="match status" value="1"/>
</dbReference>
<keyword evidence="5" id="KW-0808">Transferase</keyword>
<dbReference type="SUPFAM" id="SSF52777">
    <property type="entry name" value="CoA-dependent acyltransferases"/>
    <property type="match status" value="2"/>
</dbReference>
<evidence type="ECO:0000259" key="10">
    <source>
        <dbReference type="Pfam" id="PF06974"/>
    </source>
</evidence>
<dbReference type="GO" id="GO:0019432">
    <property type="term" value="P:triglyceride biosynthetic process"/>
    <property type="evidence" value="ECO:0007669"/>
    <property type="project" value="UniProtKB-UniPathway"/>
</dbReference>
<dbReference type="Gene3D" id="3.30.559.10">
    <property type="entry name" value="Chloramphenicol acetyltransferase-like domain"/>
    <property type="match status" value="1"/>
</dbReference>
<evidence type="ECO:0000256" key="6">
    <source>
        <dbReference type="ARBA" id="ARBA00023098"/>
    </source>
</evidence>
<evidence type="ECO:0000313" key="11">
    <source>
        <dbReference type="EMBL" id="CAB4767819.1"/>
    </source>
</evidence>
<sequence>MERMDGIDAGFLYMETPSTHMHTLKIAVLDPPAGRIDLDDLGRWLVLRLDAMPALRRRVQTVPWALHHPVWVSDRPVDPRQHCFYHRLRDPGTMHELHEVVGRIASTPLLRDVPLWELHLVEGLEGDKVAVVVKIHHALADGVAANAMLGNVADQNPLGSPKPSPQVVDDHTPRPRELAVLGLRDGVLKAFALPGLLLRTLGNLVRLARRERPADTDVPRPILDTPRTPFNTALTSRRSFSTTSLPLAELKQVRTAHGVTLNDVVLALVGGALRRYLLQRDQLPARSLTCAVPVSTEEAGGVPRLRGNLVSNLFTVLGTDQADPAARLQRIHRTTAEAKRVQQTLGAEMLRGWLEFSPPGPATLVMRAYSRLRAARWHPSPVNVVVSNVPGPREPVTIDGVPMTDVFSVGPILEGVGLNVTVWSYVDRMNVTLLSCPDLLPDLDALTAELRPALDELLASRPRVPRPERQPQP</sequence>
<evidence type="ECO:0000256" key="1">
    <source>
        <dbReference type="ARBA" id="ARBA00004771"/>
    </source>
</evidence>
<evidence type="ECO:0000259" key="9">
    <source>
        <dbReference type="Pfam" id="PF03007"/>
    </source>
</evidence>
<evidence type="ECO:0000256" key="4">
    <source>
        <dbReference type="ARBA" id="ARBA00022516"/>
    </source>
</evidence>
<feature type="domain" description="O-acyltransferase WSD1-like N-terminal" evidence="9">
    <location>
        <begin position="4"/>
        <end position="265"/>
    </location>
</feature>
<dbReference type="EC" id="2.3.1.20" evidence="3"/>
<reference evidence="11" key="1">
    <citation type="submission" date="2020-05" db="EMBL/GenBank/DDBJ databases">
        <authorList>
            <person name="Chiriac C."/>
            <person name="Salcher M."/>
            <person name="Ghai R."/>
            <person name="Kavagutti S V."/>
        </authorList>
    </citation>
    <scope>NUCLEOTIDE SEQUENCE</scope>
</reference>
<organism evidence="11">
    <name type="scientific">freshwater metagenome</name>
    <dbReference type="NCBI Taxonomy" id="449393"/>
    <lineage>
        <taxon>unclassified sequences</taxon>
        <taxon>metagenomes</taxon>
        <taxon>ecological metagenomes</taxon>
    </lineage>
</organism>
<dbReference type="Pfam" id="PF03007">
    <property type="entry name" value="WS_DGAT_cat"/>
    <property type="match status" value="1"/>
</dbReference>
<dbReference type="Pfam" id="PF06974">
    <property type="entry name" value="WS_DGAT_C"/>
    <property type="match status" value="1"/>
</dbReference>
<dbReference type="AlphaFoldDB" id="A0A6J6V9E8"/>
<dbReference type="GO" id="GO:0001666">
    <property type="term" value="P:response to hypoxia"/>
    <property type="evidence" value="ECO:0007669"/>
    <property type="project" value="TreeGrafter"/>
</dbReference>
<accession>A0A6J6V9E8</accession>
<keyword evidence="4" id="KW-0444">Lipid biosynthesis</keyword>
<keyword evidence="7" id="KW-0012">Acyltransferase</keyword>
<dbReference type="GO" id="GO:0005886">
    <property type="term" value="C:plasma membrane"/>
    <property type="evidence" value="ECO:0007669"/>
    <property type="project" value="TreeGrafter"/>
</dbReference>
<evidence type="ECO:0000256" key="2">
    <source>
        <dbReference type="ARBA" id="ARBA00005189"/>
    </source>
</evidence>
<dbReference type="InterPro" id="IPR023213">
    <property type="entry name" value="CAT-like_dom_sf"/>
</dbReference>
<gene>
    <name evidence="11" type="ORF">UFOPK2761_03201</name>
</gene>